<dbReference type="SUPFAM" id="SSF54373">
    <property type="entry name" value="FAD-linked reductases, C-terminal domain"/>
    <property type="match status" value="1"/>
</dbReference>
<reference evidence="7 8" key="1">
    <citation type="submission" date="2017-03" db="EMBL/GenBank/DDBJ databases">
        <title>Genome analysis of strain PAMC 26577.</title>
        <authorList>
            <person name="Oh H.-M."/>
            <person name="Yang J.-A."/>
        </authorList>
    </citation>
    <scope>NUCLEOTIDE SEQUENCE [LARGE SCALE GENOMIC DNA]</scope>
    <source>
        <strain evidence="7 8">PAMC 26577</strain>
    </source>
</reference>
<keyword evidence="3" id="KW-0274">FAD</keyword>
<feature type="domain" description="FAD-binding" evidence="6">
    <location>
        <begin position="5"/>
        <end position="321"/>
    </location>
</feature>
<dbReference type="Proteomes" id="UP000195221">
    <property type="component" value="Unassembled WGS sequence"/>
</dbReference>
<protein>
    <submittedName>
        <fullName evidence="7">Putative n-hydroxybenzoate hydroxylase</fullName>
    </submittedName>
</protein>
<dbReference type="SUPFAM" id="SSF51905">
    <property type="entry name" value="FAD/NAD(P)-binding domain"/>
    <property type="match status" value="1"/>
</dbReference>
<dbReference type="AlphaFoldDB" id="A0A242MY08"/>
<comment type="cofactor">
    <cofactor evidence="1">
        <name>FAD</name>
        <dbReference type="ChEBI" id="CHEBI:57692"/>
    </cofactor>
</comment>
<dbReference type="PANTHER" id="PTHR13789:SF318">
    <property type="entry name" value="GERANYLGERANYL DIPHOSPHATE REDUCTASE"/>
    <property type="match status" value="1"/>
</dbReference>
<evidence type="ECO:0000256" key="5">
    <source>
        <dbReference type="ARBA" id="ARBA00023033"/>
    </source>
</evidence>
<evidence type="ECO:0000313" key="8">
    <source>
        <dbReference type="Proteomes" id="UP000195221"/>
    </source>
</evidence>
<proteinExistence type="predicted"/>
<dbReference type="InterPro" id="IPR002938">
    <property type="entry name" value="FAD-bd"/>
</dbReference>
<gene>
    <name evidence="7" type="ORF">PAMC26577_11630</name>
</gene>
<evidence type="ECO:0000259" key="6">
    <source>
        <dbReference type="Pfam" id="PF01494"/>
    </source>
</evidence>
<name>A0A242MY08_CABSO</name>
<dbReference type="GO" id="GO:0004497">
    <property type="term" value="F:monooxygenase activity"/>
    <property type="evidence" value="ECO:0007669"/>
    <property type="project" value="UniProtKB-KW"/>
</dbReference>
<dbReference type="GO" id="GO:0071949">
    <property type="term" value="F:FAD binding"/>
    <property type="evidence" value="ECO:0007669"/>
    <property type="project" value="InterPro"/>
</dbReference>
<dbReference type="InterPro" id="IPR036188">
    <property type="entry name" value="FAD/NAD-bd_sf"/>
</dbReference>
<evidence type="ECO:0000256" key="2">
    <source>
        <dbReference type="ARBA" id="ARBA00022630"/>
    </source>
</evidence>
<evidence type="ECO:0000256" key="3">
    <source>
        <dbReference type="ARBA" id="ARBA00022827"/>
    </source>
</evidence>
<keyword evidence="2" id="KW-0285">Flavoprotein</keyword>
<dbReference type="PANTHER" id="PTHR13789">
    <property type="entry name" value="MONOOXYGENASE"/>
    <property type="match status" value="1"/>
</dbReference>
<accession>A0A242MY08</accession>
<organism evidence="7 8">
    <name type="scientific">Caballeronia sordidicola</name>
    <name type="common">Burkholderia sordidicola</name>
    <dbReference type="NCBI Taxonomy" id="196367"/>
    <lineage>
        <taxon>Bacteria</taxon>
        <taxon>Pseudomonadati</taxon>
        <taxon>Pseudomonadota</taxon>
        <taxon>Betaproteobacteria</taxon>
        <taxon>Burkholderiales</taxon>
        <taxon>Burkholderiaceae</taxon>
        <taxon>Caballeronia</taxon>
    </lineage>
</organism>
<dbReference type="RefSeq" id="WP_086386386.1">
    <property type="nucleotide sequence ID" value="NZ_NBTZ01000040.1"/>
</dbReference>
<evidence type="ECO:0000256" key="4">
    <source>
        <dbReference type="ARBA" id="ARBA00023002"/>
    </source>
</evidence>
<keyword evidence="5" id="KW-0503">Monooxygenase</keyword>
<keyword evidence="4" id="KW-0560">Oxidoreductase</keyword>
<evidence type="ECO:0000313" key="7">
    <source>
        <dbReference type="EMBL" id="OTP76203.1"/>
    </source>
</evidence>
<evidence type="ECO:0000256" key="1">
    <source>
        <dbReference type="ARBA" id="ARBA00001974"/>
    </source>
</evidence>
<dbReference type="Gene3D" id="3.50.50.60">
    <property type="entry name" value="FAD/NAD(P)-binding domain"/>
    <property type="match status" value="1"/>
</dbReference>
<dbReference type="InterPro" id="IPR050493">
    <property type="entry name" value="FAD-dep_Monooxygenase_BioMet"/>
</dbReference>
<comment type="caution">
    <text evidence="7">The sequence shown here is derived from an EMBL/GenBank/DDBJ whole genome shotgun (WGS) entry which is preliminary data.</text>
</comment>
<dbReference type="EMBL" id="NBTZ01000040">
    <property type="protein sequence ID" value="OTP76203.1"/>
    <property type="molecule type" value="Genomic_DNA"/>
</dbReference>
<dbReference type="Pfam" id="PF01494">
    <property type="entry name" value="FAD_binding_3"/>
    <property type="match status" value="1"/>
</dbReference>
<dbReference type="PRINTS" id="PR00420">
    <property type="entry name" value="RNGMNOXGNASE"/>
</dbReference>
<sequence length="405" mass="43957">MAYSTSIAIIGGGLAGLATAQALAARGIRSMIFEAAPALGEIGAAVGTSPQANKALAAIGLHDQVASVANVSPGIYTRNMQDGQFLEYRDARQAAARFGAPFYTFHRADLLDALVKGIDPSAIHLGHRLSNVTQGEDGVSLAFANGVEVKADIVIGADGVRSVVRQALYGADTPTYTGQMAWRALLKGSDVPRECLEPNGHVQWIGPGRHFIAYYIRGEEVVNIVSQQDTEQWVEESWSARGDPSEMRASFPDAEPRMKVLLDLVKDCSKWGLFTRPLTSDWGHGRIQLIGDAAHAMLPNVGQGACQAFEDAYILARWLDACQDDFAEAFRSFRRIRIPRVHAVQRLAMAAARFKHMQNSVGQKELLAAGKGSTHGNIEWVWDYDPVAEWDKDPIVPATDAHALI</sequence>